<dbReference type="Pfam" id="PF11951">
    <property type="entry name" value="Fungal_trans_2"/>
    <property type="match status" value="1"/>
</dbReference>
<dbReference type="GO" id="GO:0003700">
    <property type="term" value="F:DNA-binding transcription factor activity"/>
    <property type="evidence" value="ECO:0007669"/>
    <property type="project" value="TreeGrafter"/>
</dbReference>
<dbReference type="GO" id="GO:0005634">
    <property type="term" value="C:nucleus"/>
    <property type="evidence" value="ECO:0007669"/>
    <property type="project" value="UniProtKB-SubCell"/>
</dbReference>
<dbReference type="OrthoDB" id="5130013at2759"/>
<accession>A0A8K0WT84</accession>
<evidence type="ECO:0000256" key="1">
    <source>
        <dbReference type="ARBA" id="ARBA00004123"/>
    </source>
</evidence>
<dbReference type="AlphaFoldDB" id="A0A8K0WT84"/>
<dbReference type="PANTHER" id="PTHR37534">
    <property type="entry name" value="TRANSCRIPTIONAL ACTIVATOR PROTEIN UGA3"/>
    <property type="match status" value="1"/>
</dbReference>
<evidence type="ECO:0000313" key="3">
    <source>
        <dbReference type="EMBL" id="KAH7323176.1"/>
    </source>
</evidence>
<name>A0A8K0WT84_9HYPO</name>
<evidence type="ECO:0000313" key="4">
    <source>
        <dbReference type="Proteomes" id="UP000813444"/>
    </source>
</evidence>
<evidence type="ECO:0000256" key="2">
    <source>
        <dbReference type="ARBA" id="ARBA00023242"/>
    </source>
</evidence>
<dbReference type="Proteomes" id="UP000813444">
    <property type="component" value="Unassembled WGS sequence"/>
</dbReference>
<comment type="subcellular location">
    <subcellularLocation>
        <location evidence="1">Nucleus</location>
    </subcellularLocation>
</comment>
<dbReference type="InterPro" id="IPR021858">
    <property type="entry name" value="Fun_TF"/>
</dbReference>
<keyword evidence="2" id="KW-0539">Nucleus</keyword>
<dbReference type="PANTHER" id="PTHR37534:SF39">
    <property type="entry name" value="TRANSCRIPTION FACTOR DOMAIN-CONTAINING PROTEIN"/>
    <property type="match status" value="1"/>
</dbReference>
<sequence length="483" mass="53397">MTMYDYRQLECPLSRALKADREAAQAPGGIRLSWPRGENNRRAVVLKTPHTQSNDAFAAGGNIPAKVNVSDARFVHVSYWDIELHNTSTSLPSGHNVLPLEVPMSWNPSRVHAQERDLFEYFQCEASQSLAIFGHEPTSLGDTLIRIALATNTPSAEAVLQAILSFSSLHRSGVNGQAVELKINALSKLAEASRSSSLGTMEAVQHVATGMLLCSFETHQSSCTSDQWTGYIGRVKQLITATCSDVLQGDAALSVLLDWVHYHDVSARFSLRHWQRDTIGTQITSAPIIPDTNASSVSCTILELLSQICEAVSGDSTAAGSFDSMDDYKGFLSVLDWRIRSLPLLDPSNTADATQADSASVMQLFQLAMLVYLGRSCESLLKQPTKIQQYIERSFSIISQLESCPRQFPIVILGAEARTDEQRVIILDLISRTEKKSSSRCWYQAKDILKTIWVQEDLAVENISYWNKMTMAISRCLVTPTFV</sequence>
<dbReference type="GO" id="GO:0045944">
    <property type="term" value="P:positive regulation of transcription by RNA polymerase II"/>
    <property type="evidence" value="ECO:0007669"/>
    <property type="project" value="TreeGrafter"/>
</dbReference>
<protein>
    <submittedName>
        <fullName evidence="3">Fungal-specific transcription factor domain-containing protein</fullName>
    </submittedName>
</protein>
<reference evidence="3" key="1">
    <citation type="journal article" date="2021" name="Nat. Commun.">
        <title>Genetic determinants of endophytism in the Arabidopsis root mycobiome.</title>
        <authorList>
            <person name="Mesny F."/>
            <person name="Miyauchi S."/>
            <person name="Thiergart T."/>
            <person name="Pickel B."/>
            <person name="Atanasova L."/>
            <person name="Karlsson M."/>
            <person name="Huettel B."/>
            <person name="Barry K.W."/>
            <person name="Haridas S."/>
            <person name="Chen C."/>
            <person name="Bauer D."/>
            <person name="Andreopoulos W."/>
            <person name="Pangilinan J."/>
            <person name="LaButti K."/>
            <person name="Riley R."/>
            <person name="Lipzen A."/>
            <person name="Clum A."/>
            <person name="Drula E."/>
            <person name="Henrissat B."/>
            <person name="Kohler A."/>
            <person name="Grigoriev I.V."/>
            <person name="Martin F.M."/>
            <person name="Hacquard S."/>
        </authorList>
    </citation>
    <scope>NUCLEOTIDE SEQUENCE</scope>
    <source>
        <strain evidence="3">MPI-CAGE-CH-0235</strain>
    </source>
</reference>
<gene>
    <name evidence="3" type="ORF">B0I35DRAFT_427249</name>
</gene>
<keyword evidence="4" id="KW-1185">Reference proteome</keyword>
<proteinExistence type="predicted"/>
<organism evidence="3 4">
    <name type="scientific">Stachybotrys elegans</name>
    <dbReference type="NCBI Taxonomy" id="80388"/>
    <lineage>
        <taxon>Eukaryota</taxon>
        <taxon>Fungi</taxon>
        <taxon>Dikarya</taxon>
        <taxon>Ascomycota</taxon>
        <taxon>Pezizomycotina</taxon>
        <taxon>Sordariomycetes</taxon>
        <taxon>Hypocreomycetidae</taxon>
        <taxon>Hypocreales</taxon>
        <taxon>Stachybotryaceae</taxon>
        <taxon>Stachybotrys</taxon>
    </lineage>
</organism>
<dbReference type="EMBL" id="JAGPNK010000004">
    <property type="protein sequence ID" value="KAH7323176.1"/>
    <property type="molecule type" value="Genomic_DNA"/>
</dbReference>
<dbReference type="GO" id="GO:0000976">
    <property type="term" value="F:transcription cis-regulatory region binding"/>
    <property type="evidence" value="ECO:0007669"/>
    <property type="project" value="TreeGrafter"/>
</dbReference>
<comment type="caution">
    <text evidence="3">The sequence shown here is derived from an EMBL/GenBank/DDBJ whole genome shotgun (WGS) entry which is preliminary data.</text>
</comment>